<organism evidence="2 3">
    <name type="scientific">Streptomyces cinereoruber</name>
    <dbReference type="NCBI Taxonomy" id="67260"/>
    <lineage>
        <taxon>Bacteria</taxon>
        <taxon>Bacillati</taxon>
        <taxon>Actinomycetota</taxon>
        <taxon>Actinomycetes</taxon>
        <taxon>Kitasatosporales</taxon>
        <taxon>Streptomycetaceae</taxon>
        <taxon>Streptomyces</taxon>
    </lineage>
</organism>
<dbReference type="RefSeq" id="WP_152370011.1">
    <property type="nucleotide sequence ID" value="NZ_BMSJ01000010.1"/>
</dbReference>
<evidence type="ECO:0000313" key="2">
    <source>
        <dbReference type="EMBL" id="GGR40807.1"/>
    </source>
</evidence>
<dbReference type="Proteomes" id="UP000642014">
    <property type="component" value="Unassembled WGS sequence"/>
</dbReference>
<evidence type="ECO:0000313" key="3">
    <source>
        <dbReference type="Proteomes" id="UP000642014"/>
    </source>
</evidence>
<dbReference type="GeneID" id="95454297"/>
<dbReference type="EMBL" id="BMSJ01000010">
    <property type="protein sequence ID" value="GGR40807.1"/>
    <property type="molecule type" value="Genomic_DNA"/>
</dbReference>
<dbReference type="InterPro" id="IPR044927">
    <property type="entry name" value="Endonuclea_NS_2"/>
</dbReference>
<dbReference type="AlphaFoldDB" id="A0AAV4KRS9"/>
<feature type="domain" description="Type VII secretion system protein EssD-like" evidence="1">
    <location>
        <begin position="42"/>
        <end position="139"/>
    </location>
</feature>
<protein>
    <recommendedName>
        <fullName evidence="1">Type VII secretion system protein EssD-like domain-containing protein</fullName>
    </recommendedName>
</protein>
<proteinExistence type="predicted"/>
<accession>A0AAV4KRS9</accession>
<evidence type="ECO:0000259" key="1">
    <source>
        <dbReference type="Pfam" id="PF13930"/>
    </source>
</evidence>
<sequence length="182" mass="19192">MDKKNGSRATGMTSCLTKDYVDSHPGSETDTRVFTPPGYRWAQRTAGFLGARPTRENINACHLLADRLTGSGTDPRNLAACARGADAKQLGSRQGDDDMAKHETDIAAAAQAGQDVYYSVTPRYSGRRTVPTGFAIHAQGTNLDGSAGISISTFIPSPLAGRNLGMFNDPATGRQVPTGSMG</sequence>
<name>A0AAV4KRS9_9ACTN</name>
<dbReference type="Gene3D" id="3.40.570.10">
    <property type="entry name" value="Extracellular Endonuclease, subunit A"/>
    <property type="match status" value="1"/>
</dbReference>
<comment type="caution">
    <text evidence="2">The sequence shown here is derived from an EMBL/GenBank/DDBJ whole genome shotgun (WGS) entry which is preliminary data.</text>
</comment>
<reference evidence="2 3" key="1">
    <citation type="journal article" date="2014" name="Int. J. Syst. Evol. Microbiol.">
        <title>Complete genome sequence of Corynebacterium casei LMG S-19264T (=DSM 44701T), isolated from a smear-ripened cheese.</title>
        <authorList>
            <consortium name="US DOE Joint Genome Institute (JGI-PGF)"/>
            <person name="Walter F."/>
            <person name="Albersmeier A."/>
            <person name="Kalinowski J."/>
            <person name="Ruckert C."/>
        </authorList>
    </citation>
    <scope>NUCLEOTIDE SEQUENCE [LARGE SCALE GENOMIC DNA]</scope>
    <source>
        <strain evidence="2 3">JCM 4205</strain>
    </source>
</reference>
<gene>
    <name evidence="2" type="ORF">GCM10010497_49970</name>
</gene>
<dbReference type="InterPro" id="IPR044929">
    <property type="entry name" value="DNA/RNA_non-sp_Endonuclease_sf"/>
</dbReference>
<dbReference type="Pfam" id="PF13930">
    <property type="entry name" value="Endonuclea_NS_2"/>
    <property type="match status" value="1"/>
</dbReference>